<proteinExistence type="predicted"/>
<sequence>MAALSSRCRTDSDKTPFEKCRILDPRPDTEWLSRAVRNIAGVFPELANVRIAHAWAGAIDTTPDSVVLAGVPGGACLRSSKKAGTHADLQLLVELAAEHGAEFY</sequence>
<dbReference type="EMBL" id="BPUS01000053">
    <property type="protein sequence ID" value="GJH30948.1"/>
    <property type="molecule type" value="Genomic_DNA"/>
</dbReference>
<gene>
    <name evidence="1" type="ORF">CBA19CS42_40550</name>
</gene>
<dbReference type="Proteomes" id="UP001055111">
    <property type="component" value="Unassembled WGS sequence"/>
</dbReference>
<evidence type="ECO:0000313" key="1">
    <source>
        <dbReference type="EMBL" id="GJH30948.1"/>
    </source>
</evidence>
<organism evidence="1 2">
    <name type="scientific">Caballeronia novacaledonica</name>
    <dbReference type="NCBI Taxonomy" id="1544861"/>
    <lineage>
        <taxon>Bacteria</taxon>
        <taxon>Pseudomonadati</taxon>
        <taxon>Pseudomonadota</taxon>
        <taxon>Betaproteobacteria</taxon>
        <taxon>Burkholderiales</taxon>
        <taxon>Burkholderiaceae</taxon>
        <taxon>Caballeronia</taxon>
    </lineage>
</organism>
<name>A0AA37ILL1_9BURK</name>
<reference evidence="1" key="1">
    <citation type="submission" date="2022-09" db="EMBL/GenBank/DDBJ databases">
        <title>Isolation and characterization of 3-chlorobenzoate degrading bacteria from soils in Shizuoka.</title>
        <authorList>
            <person name="Ifat A."/>
            <person name="Ogawa N."/>
            <person name="Kimbara K."/>
            <person name="Moriuchi R."/>
            <person name="Dohra H."/>
            <person name="Shintani M."/>
        </authorList>
    </citation>
    <scope>NUCLEOTIDE SEQUENCE</scope>
    <source>
        <strain evidence="1">19CS4-2</strain>
    </source>
</reference>
<evidence type="ECO:0000313" key="2">
    <source>
        <dbReference type="Proteomes" id="UP001055111"/>
    </source>
</evidence>
<protein>
    <submittedName>
        <fullName evidence="1">Uncharacterized protein</fullName>
    </submittedName>
</protein>
<accession>A0AA37ILL1</accession>
<dbReference type="Gene3D" id="3.30.9.10">
    <property type="entry name" value="D-Amino Acid Oxidase, subunit A, domain 2"/>
    <property type="match status" value="1"/>
</dbReference>
<comment type="caution">
    <text evidence="1">The sequence shown here is derived from an EMBL/GenBank/DDBJ whole genome shotgun (WGS) entry which is preliminary data.</text>
</comment>
<dbReference type="AlphaFoldDB" id="A0AA37ILL1"/>